<dbReference type="SUPFAM" id="SSF51206">
    <property type="entry name" value="cAMP-binding domain-like"/>
    <property type="match status" value="1"/>
</dbReference>
<dbReference type="SUPFAM" id="SSF46785">
    <property type="entry name" value="Winged helix' DNA-binding domain"/>
    <property type="match status" value="1"/>
</dbReference>
<accession>A0A929RW78</accession>
<dbReference type="InterPro" id="IPR036390">
    <property type="entry name" value="WH_DNA-bd_sf"/>
</dbReference>
<feature type="domain" description="Cyclic nucleotide-binding" evidence="1">
    <location>
        <begin position="14"/>
        <end position="120"/>
    </location>
</feature>
<dbReference type="AlphaFoldDB" id="A0A929RW78"/>
<dbReference type="InterPro" id="IPR000595">
    <property type="entry name" value="cNMP-bd_dom"/>
</dbReference>
<organism evidence="2 3">
    <name type="scientific">Alloprevotella tannerae</name>
    <dbReference type="NCBI Taxonomy" id="76122"/>
    <lineage>
        <taxon>Bacteria</taxon>
        <taxon>Pseudomonadati</taxon>
        <taxon>Bacteroidota</taxon>
        <taxon>Bacteroidia</taxon>
        <taxon>Bacteroidales</taxon>
        <taxon>Prevotellaceae</taxon>
        <taxon>Alloprevotella</taxon>
    </lineage>
</organism>
<gene>
    <name evidence="2" type="ORF">HXK21_05235</name>
</gene>
<evidence type="ECO:0000259" key="1">
    <source>
        <dbReference type="PROSITE" id="PS50042"/>
    </source>
</evidence>
<dbReference type="CDD" id="cd00038">
    <property type="entry name" value="CAP_ED"/>
    <property type="match status" value="1"/>
</dbReference>
<dbReference type="RefSeq" id="WP_303763847.1">
    <property type="nucleotide sequence ID" value="NZ_JABZGR010000013.1"/>
</dbReference>
<proteinExistence type="predicted"/>
<evidence type="ECO:0000313" key="2">
    <source>
        <dbReference type="EMBL" id="MBF0970427.1"/>
    </source>
</evidence>
<comment type="caution">
    <text evidence="2">The sequence shown here is derived from an EMBL/GenBank/DDBJ whole genome shotgun (WGS) entry which is preliminary data.</text>
</comment>
<reference evidence="2" key="1">
    <citation type="submission" date="2020-04" db="EMBL/GenBank/DDBJ databases">
        <title>Deep metagenomics examines the oral microbiome during advanced dental caries in children, revealing novel taxa and co-occurrences with host molecules.</title>
        <authorList>
            <person name="Baker J.L."/>
            <person name="Morton J.T."/>
            <person name="Dinis M."/>
            <person name="Alvarez R."/>
            <person name="Tran N.C."/>
            <person name="Knight R."/>
            <person name="Edlund A."/>
        </authorList>
    </citation>
    <scope>NUCLEOTIDE SEQUENCE</scope>
    <source>
        <strain evidence="2">JCVI_34_bin.1</strain>
    </source>
</reference>
<sequence length="227" mass="26634">METSIFDELLLLPFFQGMSKEQLLSVAESFRLDFRTLNSKTPIVRQDELCQSLVFIIKGEVKIERHSDDHTYRLCEWDARPDVVQPSFLFGLSTHYSHSYTASDCVHLLEIKKDDIRTILSIYPTFRQNFLNFVSWKNQQADRALWKPMPTDLHERFVKFVQQRCLRPAGRKDLYIKMTQLGKELGATRLNTSRMLHDWAGRQCLSFERGHIIIPAFEQLIAAPWEP</sequence>
<dbReference type="InterPro" id="IPR018490">
    <property type="entry name" value="cNMP-bd_dom_sf"/>
</dbReference>
<dbReference type="InterPro" id="IPR014710">
    <property type="entry name" value="RmlC-like_jellyroll"/>
</dbReference>
<dbReference type="Gene3D" id="2.60.120.10">
    <property type="entry name" value="Jelly Rolls"/>
    <property type="match status" value="1"/>
</dbReference>
<protein>
    <submittedName>
        <fullName evidence="2">Crp/Fnr family transcriptional regulator</fullName>
    </submittedName>
</protein>
<dbReference type="EMBL" id="JABZGR010000013">
    <property type="protein sequence ID" value="MBF0970427.1"/>
    <property type="molecule type" value="Genomic_DNA"/>
</dbReference>
<evidence type="ECO:0000313" key="3">
    <source>
        <dbReference type="Proteomes" id="UP000704068"/>
    </source>
</evidence>
<dbReference type="PROSITE" id="PS50042">
    <property type="entry name" value="CNMP_BINDING_3"/>
    <property type="match status" value="1"/>
</dbReference>
<name>A0A929RW78_9BACT</name>
<dbReference type="Pfam" id="PF00027">
    <property type="entry name" value="cNMP_binding"/>
    <property type="match status" value="1"/>
</dbReference>
<dbReference type="Proteomes" id="UP000704068">
    <property type="component" value="Unassembled WGS sequence"/>
</dbReference>